<gene>
    <name evidence="2" type="ORF">FHK04_10045</name>
</gene>
<name>A0A5C5E6D3_9LACT</name>
<sequence length="137" mass="15792">MKKIKDERLILRNLMNIRIAWIVQNLAILIFLVYQIIKSQDTSGVFTYGNPLWAVFTIGTYTLIVLSVNVSGPMEDKEKMTHKKMIFISLGVFLITTIFFYFAFLQVHPLLALISGTVVAMIIYGLLTYANRFRDHQ</sequence>
<dbReference type="Proteomes" id="UP000313395">
    <property type="component" value="Unassembled WGS sequence"/>
</dbReference>
<reference evidence="2 3" key="1">
    <citation type="submission" date="2019-06" db="EMBL/GenBank/DDBJ databases">
        <title>Description Trichococcus psychrophilus sp. nov., isolated from a cold spring, by genomic and phenotypic analyses.</title>
        <authorList>
            <person name="Zakharyuk A."/>
        </authorList>
    </citation>
    <scope>NUCLEOTIDE SEQUENCE [LARGE SCALE GENOMIC DNA]</scope>
    <source>
        <strain evidence="2 3">SKBG</strain>
    </source>
</reference>
<evidence type="ECO:0000313" key="2">
    <source>
        <dbReference type="EMBL" id="TNV68541.1"/>
    </source>
</evidence>
<feature type="transmembrane region" description="Helical" evidence="1">
    <location>
        <begin position="20"/>
        <end position="37"/>
    </location>
</feature>
<feature type="transmembrane region" description="Helical" evidence="1">
    <location>
        <begin position="85"/>
        <end position="104"/>
    </location>
</feature>
<dbReference type="AlphaFoldDB" id="A0A5C5E6D3"/>
<accession>A0A5C5E6D3</accession>
<protein>
    <submittedName>
        <fullName evidence="2">Uncharacterized protein</fullName>
    </submittedName>
</protein>
<keyword evidence="3" id="KW-1185">Reference proteome</keyword>
<feature type="transmembrane region" description="Helical" evidence="1">
    <location>
        <begin position="52"/>
        <end position="73"/>
    </location>
</feature>
<keyword evidence="1" id="KW-0812">Transmembrane</keyword>
<organism evidence="2 3">
    <name type="scientific">Trichococcus shcherbakoviae subsp. psychrophilus</name>
    <dbReference type="NCBI Taxonomy" id="2585775"/>
    <lineage>
        <taxon>Bacteria</taxon>
        <taxon>Bacillati</taxon>
        <taxon>Bacillota</taxon>
        <taxon>Bacilli</taxon>
        <taxon>Lactobacillales</taxon>
        <taxon>Carnobacteriaceae</taxon>
        <taxon>Trichococcus</taxon>
    </lineage>
</organism>
<evidence type="ECO:0000256" key="1">
    <source>
        <dbReference type="SAM" id="Phobius"/>
    </source>
</evidence>
<keyword evidence="1" id="KW-1133">Transmembrane helix</keyword>
<keyword evidence="1" id="KW-0472">Membrane</keyword>
<comment type="caution">
    <text evidence="2">The sequence shown here is derived from an EMBL/GenBank/DDBJ whole genome shotgun (WGS) entry which is preliminary data.</text>
</comment>
<evidence type="ECO:0000313" key="3">
    <source>
        <dbReference type="Proteomes" id="UP000313395"/>
    </source>
</evidence>
<dbReference type="RefSeq" id="WP_140186627.1">
    <property type="nucleotide sequence ID" value="NZ_VENO01000003.1"/>
</dbReference>
<feature type="transmembrane region" description="Helical" evidence="1">
    <location>
        <begin position="110"/>
        <end position="130"/>
    </location>
</feature>
<proteinExistence type="predicted"/>
<dbReference type="EMBL" id="VENO01000003">
    <property type="protein sequence ID" value="TNV68541.1"/>
    <property type="molecule type" value="Genomic_DNA"/>
</dbReference>